<keyword evidence="1" id="KW-0143">Chaperone</keyword>
<dbReference type="Gene3D" id="1.10.287.110">
    <property type="entry name" value="DnaJ domain"/>
    <property type="match status" value="1"/>
</dbReference>
<dbReference type="GO" id="GO:0051087">
    <property type="term" value="F:protein-folding chaperone binding"/>
    <property type="evidence" value="ECO:0007669"/>
    <property type="project" value="TreeGrafter"/>
</dbReference>
<dbReference type="GO" id="GO:0036503">
    <property type="term" value="P:ERAD pathway"/>
    <property type="evidence" value="ECO:0007669"/>
    <property type="project" value="TreeGrafter"/>
</dbReference>
<dbReference type="AlphaFoldDB" id="A0A2P6FAT9"/>
<accession>A0A2P6FAT9</accession>
<keyword evidence="5" id="KW-1185">Reference proteome</keyword>
<dbReference type="EMBL" id="JTLV02000001">
    <property type="protein sequence ID" value="PQM30571.1"/>
    <property type="molecule type" value="Genomic_DNA"/>
</dbReference>
<dbReference type="PANTHER" id="PTHR44360">
    <property type="entry name" value="DNAJ HOMOLOG SUBFAMILY B MEMBER 9"/>
    <property type="match status" value="1"/>
</dbReference>
<proteinExistence type="predicted"/>
<protein>
    <submittedName>
        <fullName evidence="4">Chaperone protein DnaJ</fullName>
    </submittedName>
</protein>
<dbReference type="InterPro" id="IPR001623">
    <property type="entry name" value="DnaJ_domain"/>
</dbReference>
<sequence length="316" mass="37362">MNWVIIVLVIVAFSLVGALFSFWFRKAKYHFKNEEHTINGKDQADKSYELMMTIIVEDESIAKYLLPLPRYVDTSIPDYQIDFNLGLFMSDYWELIHYLNKTTDPIANDIFIEYFTTINEELNNLLTEVISNNIEPLATVFVALYDQKTWGKTFVECFLKPYVLLTRKMLATHLVPDSFTILKQIKFYLRWKDRQIFAELEAVFYTALNEHLTLVNKIYQEFIQKLETDFNTFFDSQTWENFQQPASTTAELEELYQLFGLNSSASINDIKRAYRQLAKKYHPDLNKSFDSEELMRKINDGYKKLLANHQQEETEV</sequence>
<dbReference type="Pfam" id="PF00226">
    <property type="entry name" value="DnaJ"/>
    <property type="match status" value="1"/>
</dbReference>
<evidence type="ECO:0000259" key="3">
    <source>
        <dbReference type="PROSITE" id="PS50076"/>
    </source>
</evidence>
<dbReference type="SUPFAM" id="SSF46565">
    <property type="entry name" value="Chaperone J-domain"/>
    <property type="match status" value="1"/>
</dbReference>
<dbReference type="OrthoDB" id="9779889at2"/>
<organism evidence="4 5">
    <name type="scientific">Spiroplasma poulsonii</name>
    <dbReference type="NCBI Taxonomy" id="2138"/>
    <lineage>
        <taxon>Bacteria</taxon>
        <taxon>Bacillati</taxon>
        <taxon>Mycoplasmatota</taxon>
        <taxon>Mollicutes</taxon>
        <taxon>Entomoplasmatales</taxon>
        <taxon>Spiroplasmataceae</taxon>
        <taxon>Spiroplasma</taxon>
    </lineage>
</organism>
<comment type="caution">
    <text evidence="4">The sequence shown here is derived from an EMBL/GenBank/DDBJ whole genome shotgun (WGS) entry which is preliminary data.</text>
</comment>
<evidence type="ECO:0000313" key="4">
    <source>
        <dbReference type="EMBL" id="PQM30571.1"/>
    </source>
</evidence>
<name>A0A2P6FAT9_9MOLU</name>
<reference evidence="4 5" key="1">
    <citation type="journal article" date="2015" name="MBio">
        <title>Genome sequence of the Drosophila melanogaster male-killing Spiroplasma strain MSRO endosymbiont.</title>
        <authorList>
            <person name="Paredes J.C."/>
            <person name="Herren J.K."/>
            <person name="Schupfer F."/>
            <person name="Marin R."/>
            <person name="Claverol S."/>
            <person name="Kuo C.H."/>
            <person name="Lemaitre B."/>
            <person name="Beven L."/>
        </authorList>
    </citation>
    <scope>NUCLEOTIDE SEQUENCE [LARGE SCALE GENOMIC DNA]</scope>
    <source>
        <strain evidence="4 5">MSRO</strain>
    </source>
</reference>
<dbReference type="SMART" id="SM00271">
    <property type="entry name" value="DnaJ"/>
    <property type="match status" value="1"/>
</dbReference>
<dbReference type="PANTHER" id="PTHR44360:SF1">
    <property type="entry name" value="DNAJ HOMOLOG SUBFAMILY B MEMBER 9"/>
    <property type="match status" value="1"/>
</dbReference>
<dbReference type="STRING" id="2138.SMSRO_v1c03300"/>
<evidence type="ECO:0000313" key="5">
    <source>
        <dbReference type="Proteomes" id="UP000031565"/>
    </source>
</evidence>
<feature type="transmembrane region" description="Helical" evidence="2">
    <location>
        <begin position="6"/>
        <end position="24"/>
    </location>
</feature>
<keyword evidence="2" id="KW-0812">Transmembrane</keyword>
<dbReference type="RefSeq" id="WP_040092735.1">
    <property type="nucleotide sequence ID" value="NZ_CM020866.1"/>
</dbReference>
<keyword evidence="2" id="KW-1133">Transmembrane helix</keyword>
<gene>
    <name evidence="4" type="primary">dnaJ_2</name>
    <name evidence="4" type="ORF">SMSRO_SF003490</name>
</gene>
<dbReference type="PRINTS" id="PR00625">
    <property type="entry name" value="JDOMAIN"/>
</dbReference>
<dbReference type="PROSITE" id="PS50076">
    <property type="entry name" value="DNAJ_2"/>
    <property type="match status" value="1"/>
</dbReference>
<evidence type="ECO:0000256" key="2">
    <source>
        <dbReference type="SAM" id="Phobius"/>
    </source>
</evidence>
<feature type="domain" description="J" evidence="3">
    <location>
        <begin position="254"/>
        <end position="316"/>
    </location>
</feature>
<keyword evidence="2" id="KW-0472">Membrane</keyword>
<dbReference type="GO" id="GO:0051787">
    <property type="term" value="F:misfolded protein binding"/>
    <property type="evidence" value="ECO:0007669"/>
    <property type="project" value="TreeGrafter"/>
</dbReference>
<dbReference type="InterPro" id="IPR051948">
    <property type="entry name" value="Hsp70_co-chaperone_J-domain"/>
</dbReference>
<dbReference type="InterPro" id="IPR036869">
    <property type="entry name" value="J_dom_sf"/>
</dbReference>
<evidence type="ECO:0000256" key="1">
    <source>
        <dbReference type="ARBA" id="ARBA00023186"/>
    </source>
</evidence>
<dbReference type="Proteomes" id="UP000031565">
    <property type="component" value="Unassembled WGS sequence"/>
</dbReference>
<dbReference type="CDD" id="cd06257">
    <property type="entry name" value="DnaJ"/>
    <property type="match status" value="1"/>
</dbReference>